<dbReference type="EMBL" id="JAAAID010002821">
    <property type="protein sequence ID" value="KAG0003769.1"/>
    <property type="molecule type" value="Genomic_DNA"/>
</dbReference>
<name>A0A9P6SU81_9FUNG</name>
<dbReference type="AlphaFoldDB" id="A0A9P6SU81"/>
<feature type="non-terminal residue" evidence="2">
    <location>
        <position position="447"/>
    </location>
</feature>
<dbReference type="SUPFAM" id="SSF52047">
    <property type="entry name" value="RNI-like"/>
    <property type="match status" value="1"/>
</dbReference>
<feature type="region of interest" description="Disordered" evidence="1">
    <location>
        <begin position="396"/>
        <end position="425"/>
    </location>
</feature>
<evidence type="ECO:0000313" key="2">
    <source>
        <dbReference type="EMBL" id="KAG0003769.1"/>
    </source>
</evidence>
<evidence type="ECO:0000313" key="3">
    <source>
        <dbReference type="Proteomes" id="UP000703661"/>
    </source>
</evidence>
<accession>A0A9P6SU81</accession>
<feature type="compositionally biased region" description="Acidic residues" evidence="1">
    <location>
        <begin position="408"/>
        <end position="425"/>
    </location>
</feature>
<organism evidence="2 3">
    <name type="scientific">Entomortierella chlamydospora</name>
    <dbReference type="NCBI Taxonomy" id="101097"/>
    <lineage>
        <taxon>Eukaryota</taxon>
        <taxon>Fungi</taxon>
        <taxon>Fungi incertae sedis</taxon>
        <taxon>Mucoromycota</taxon>
        <taxon>Mortierellomycotina</taxon>
        <taxon>Mortierellomycetes</taxon>
        <taxon>Mortierellales</taxon>
        <taxon>Mortierellaceae</taxon>
        <taxon>Entomortierella</taxon>
    </lineage>
</organism>
<dbReference type="InterPro" id="IPR032675">
    <property type="entry name" value="LRR_dom_sf"/>
</dbReference>
<dbReference type="Proteomes" id="UP000703661">
    <property type="component" value="Unassembled WGS sequence"/>
</dbReference>
<reference evidence="2" key="1">
    <citation type="journal article" date="2020" name="Fungal Divers.">
        <title>Resolving the Mortierellaceae phylogeny through synthesis of multi-gene phylogenetics and phylogenomics.</title>
        <authorList>
            <person name="Vandepol N."/>
            <person name="Liber J."/>
            <person name="Desiro A."/>
            <person name="Na H."/>
            <person name="Kennedy M."/>
            <person name="Barry K."/>
            <person name="Grigoriev I.V."/>
            <person name="Miller A.N."/>
            <person name="O'Donnell K."/>
            <person name="Stajich J.E."/>
            <person name="Bonito G."/>
        </authorList>
    </citation>
    <scope>NUCLEOTIDE SEQUENCE</scope>
    <source>
        <strain evidence="2">NRRL 2769</strain>
    </source>
</reference>
<evidence type="ECO:0000256" key="1">
    <source>
        <dbReference type="SAM" id="MobiDB-lite"/>
    </source>
</evidence>
<proteinExistence type="predicted"/>
<dbReference type="Gene3D" id="3.80.10.10">
    <property type="entry name" value="Ribonuclease Inhibitor"/>
    <property type="match status" value="1"/>
</dbReference>
<feature type="non-terminal residue" evidence="2">
    <location>
        <position position="1"/>
    </location>
</feature>
<sequence>SESLLEITTEFVLPHVRDLDMSFVDYHIGNIGYMTPLKLKHLLNRCSMKLEKLSLSGDIIDIGEDVEDGTNVQECEAQESSFELKELNLVCYKEIPKLSDFWSWLWSRCGRLERLNVSETGGIVDRLANGMLAHMPNLYKIHLGNTTTCTWRHSRLLEDEEIATLLSSCRNGWKVVDIGHNYTFQGASISALEQHYPTLEALVVREGDFMSKDLLFLLSSAPNLKTLVAIDDGFYDEPLYTSIDAAMFIDLEPGTNSLRPWACEHTLKELKIKITDIPRPDLGDRRGVVEEEYAGQGKDIQSRVYERLARFTKLEKLWLGSSPVIGPLSYKRESGREQRDCLEMSLESGLHILAGLKEMRELSAANTNSKIGLKEVQWMAENWPKLSIIRRLKGAERKEKRKPGSGSEDSDESDESEYDEDEDEEACKEYLEILKWSKKEAPSIAVV</sequence>
<comment type="caution">
    <text evidence="2">The sequence shown here is derived from an EMBL/GenBank/DDBJ whole genome shotgun (WGS) entry which is preliminary data.</text>
</comment>
<keyword evidence="3" id="KW-1185">Reference proteome</keyword>
<gene>
    <name evidence="2" type="ORF">BGZ80_005745</name>
</gene>
<protein>
    <submittedName>
        <fullName evidence="2">Uncharacterized protein</fullName>
    </submittedName>
</protein>